<evidence type="ECO:0000256" key="12">
    <source>
        <dbReference type="HAMAP-Rule" id="MF_01225"/>
    </source>
</evidence>
<keyword evidence="2 12" id="KW-0004">4Fe-4S</keyword>
<comment type="pathway">
    <text evidence="12">Cofactor biosynthesis; molybdopterin biosynthesis.</text>
</comment>
<dbReference type="NCBIfam" id="TIGR02666">
    <property type="entry name" value="moaA"/>
    <property type="match status" value="1"/>
</dbReference>
<dbReference type="EC" id="4.1.99.22" evidence="1 12"/>
<dbReference type="InterPro" id="IPR050105">
    <property type="entry name" value="MoCo_biosynth_MoaA/MoaC"/>
</dbReference>
<comment type="cofactor">
    <cofactor evidence="12">
        <name>[4Fe-4S] cluster</name>
        <dbReference type="ChEBI" id="CHEBI:49883"/>
    </cofactor>
    <text evidence="12">Binds 2 [4Fe-4S] clusters. Binds 1 [4Fe-4S] cluster coordinated with 3 cysteines and an exchangeable S-adenosyl-L-methionine and 1 [4Fe-4S] cluster coordinated with 3 cysteines and the GTP-derived substrate.</text>
</comment>
<dbReference type="InterPro" id="IPR010505">
    <property type="entry name" value="MoaA_twitch"/>
</dbReference>
<dbReference type="PROSITE" id="PS51918">
    <property type="entry name" value="RADICAL_SAM"/>
    <property type="match status" value="1"/>
</dbReference>
<sequence>MAFSATRVRGRNACISRIWKGVIMTQLIDTFARKFYYLRLSITDVCNFRCTYCLPNGYQSKGYQAFLSLAEIGHLTKAFAELGTEKIRLTGGEPTMRRDFIDIIATIKQNQAIKKIAVTTNGYRLAKNVSHWKRAGLTDINVSVDSLDPRQFLAITGQDKFFQVMAGIDAALEAGFAKIKVNVVLMKNINDSNLASFINWIKLRPIQLRFIELMETGESDKLFHRHHVSGEKIRWRLLEQNWQPIPRYRSDGPAQVFKHPDYCGEIGLIMPYEKNFCQSCNRLRVSSIGHLHLCLFGERSIILRDLLVDASQSEALKARIQAELQLKRETHFLHHGDSGITSNLSVIGG</sequence>
<evidence type="ECO:0000256" key="9">
    <source>
        <dbReference type="ARBA" id="ARBA00023150"/>
    </source>
</evidence>
<organism evidence="14">
    <name type="scientific">Arsenophonus nasoniae</name>
    <name type="common">son-killer infecting Nasonia vitripennis</name>
    <dbReference type="NCBI Taxonomy" id="638"/>
    <lineage>
        <taxon>Bacteria</taxon>
        <taxon>Pseudomonadati</taxon>
        <taxon>Pseudomonadota</taxon>
        <taxon>Gammaproteobacteria</taxon>
        <taxon>Enterobacterales</taxon>
        <taxon>Morganellaceae</taxon>
        <taxon>Arsenophonus</taxon>
    </lineage>
</organism>
<feature type="binding site" evidence="12">
    <location>
        <position position="88"/>
    </location>
    <ligand>
        <name>GTP</name>
        <dbReference type="ChEBI" id="CHEBI:37565"/>
    </ligand>
</feature>
<keyword evidence="5 12" id="KW-0547">Nucleotide-binding</keyword>
<evidence type="ECO:0000256" key="6">
    <source>
        <dbReference type="ARBA" id="ARBA00023004"/>
    </source>
</evidence>
<feature type="binding site" evidence="12">
    <location>
        <position position="294"/>
    </location>
    <ligand>
        <name>[4Fe-4S] cluster</name>
        <dbReference type="ChEBI" id="CHEBI:49883"/>
        <label>2</label>
        <note>4Fe-4S-substrate</note>
    </ligand>
</feature>
<dbReference type="InterPro" id="IPR058240">
    <property type="entry name" value="rSAM_sf"/>
</dbReference>
<keyword evidence="9 12" id="KW-0501">Molybdenum cofactor biosynthesis</keyword>
<keyword evidence="6 12" id="KW-0408">Iron</keyword>
<evidence type="ECO:0000256" key="4">
    <source>
        <dbReference type="ARBA" id="ARBA00022723"/>
    </source>
</evidence>
<evidence type="ECO:0000256" key="2">
    <source>
        <dbReference type="ARBA" id="ARBA00022485"/>
    </source>
</evidence>
<protein>
    <recommendedName>
        <fullName evidence="1 12">GTP 3',8-cyclase</fullName>
        <ecNumber evidence="1 12">4.1.99.22</ecNumber>
    </recommendedName>
    <alternativeName>
        <fullName evidence="12">Molybdenum cofactor biosynthesis protein A</fullName>
    </alternativeName>
</protein>
<dbReference type="SUPFAM" id="SSF102114">
    <property type="entry name" value="Radical SAM enzymes"/>
    <property type="match status" value="1"/>
</dbReference>
<evidence type="ECO:0000256" key="8">
    <source>
        <dbReference type="ARBA" id="ARBA00023134"/>
    </source>
</evidence>
<feature type="domain" description="Radical SAM core" evidence="13">
    <location>
        <begin position="30"/>
        <end position="249"/>
    </location>
</feature>
<feature type="binding site" evidence="12">
    <location>
        <position position="39"/>
    </location>
    <ligand>
        <name>GTP</name>
        <dbReference type="ChEBI" id="CHEBI:37565"/>
    </ligand>
</feature>
<proteinExistence type="inferred from homology"/>
<dbReference type="AlphaFoldDB" id="D2TYC6"/>
<feature type="binding site" evidence="12">
    <location>
        <position position="92"/>
    </location>
    <ligand>
        <name>S-adenosyl-L-methionine</name>
        <dbReference type="ChEBI" id="CHEBI:59789"/>
    </ligand>
</feature>
<feature type="binding site" evidence="12">
    <location>
        <position position="277"/>
    </location>
    <ligand>
        <name>[4Fe-4S] cluster</name>
        <dbReference type="ChEBI" id="CHEBI:49883"/>
        <label>2</label>
        <note>4Fe-4S-substrate</note>
    </ligand>
</feature>
<keyword evidence="3 12" id="KW-0949">S-adenosyl-L-methionine</keyword>
<dbReference type="GO" id="GO:0051539">
    <property type="term" value="F:4 iron, 4 sulfur cluster binding"/>
    <property type="evidence" value="ECO:0007669"/>
    <property type="project" value="UniProtKB-UniRule"/>
</dbReference>
<dbReference type="PANTHER" id="PTHR22960">
    <property type="entry name" value="MOLYBDOPTERIN COFACTOR SYNTHESIS PROTEIN A"/>
    <property type="match status" value="1"/>
</dbReference>
<dbReference type="EMBL" id="FN545182">
    <property type="protein sequence ID" value="CBA72408.1"/>
    <property type="molecule type" value="Genomic_DNA"/>
</dbReference>
<feature type="binding site" evidence="12">
    <location>
        <position position="280"/>
    </location>
    <ligand>
        <name>[4Fe-4S] cluster</name>
        <dbReference type="ChEBI" id="CHEBI:49883"/>
        <label>2</label>
        <note>4Fe-4S-substrate</note>
    </ligand>
</feature>
<keyword evidence="7 12" id="KW-0411">Iron-sulfur</keyword>
<evidence type="ECO:0000259" key="13">
    <source>
        <dbReference type="PROSITE" id="PS51918"/>
    </source>
</evidence>
<name>D2TYC6_9GAMM</name>
<dbReference type="CDD" id="cd21117">
    <property type="entry name" value="Twitch_MoaA"/>
    <property type="match status" value="1"/>
</dbReference>
<evidence type="ECO:0000313" key="14">
    <source>
        <dbReference type="EMBL" id="CBA72408.1"/>
    </source>
</evidence>
<dbReference type="InterPro" id="IPR013785">
    <property type="entry name" value="Aldolase_TIM"/>
</dbReference>
<dbReference type="GO" id="GO:0061799">
    <property type="term" value="F:cyclic pyranopterin monophosphate synthase activity"/>
    <property type="evidence" value="ECO:0007669"/>
    <property type="project" value="TreeGrafter"/>
</dbReference>
<dbReference type="SFLD" id="SFLDS00029">
    <property type="entry name" value="Radical_SAM"/>
    <property type="match status" value="1"/>
</dbReference>
<dbReference type="GO" id="GO:0061798">
    <property type="term" value="F:GTP 3',8'-cyclase activity"/>
    <property type="evidence" value="ECO:0007669"/>
    <property type="project" value="UniProtKB-UniRule"/>
</dbReference>
<dbReference type="Pfam" id="PF06463">
    <property type="entry name" value="Mob_synth_C"/>
    <property type="match status" value="1"/>
</dbReference>
<dbReference type="GO" id="GO:0046872">
    <property type="term" value="F:metal ion binding"/>
    <property type="evidence" value="ECO:0007669"/>
    <property type="project" value="UniProtKB-KW"/>
</dbReference>
<dbReference type="PROSITE" id="PS01305">
    <property type="entry name" value="MOAA_NIFB_PQQE"/>
    <property type="match status" value="1"/>
</dbReference>
<feature type="binding site" evidence="12">
    <location>
        <begin position="282"/>
        <end position="284"/>
    </location>
    <ligand>
        <name>GTP</name>
        <dbReference type="ChEBI" id="CHEBI:37565"/>
    </ligand>
</feature>
<feature type="binding site" evidence="12">
    <location>
        <position position="53"/>
    </location>
    <ligand>
        <name>[4Fe-4S] cluster</name>
        <dbReference type="ChEBI" id="CHEBI:49883"/>
        <label>1</label>
        <note>4Fe-4S-S-AdoMet</note>
    </ligand>
</feature>
<dbReference type="HAMAP" id="MF_01225_B">
    <property type="entry name" value="MoaA_B"/>
    <property type="match status" value="1"/>
</dbReference>
<dbReference type="GO" id="GO:0005525">
    <property type="term" value="F:GTP binding"/>
    <property type="evidence" value="ECO:0007669"/>
    <property type="project" value="UniProtKB-UniRule"/>
</dbReference>
<reference evidence="14" key="1">
    <citation type="journal article" date="2010" name="Insect Mol. Biol.">
        <title>The draft genome sequence of Arsenophonus nasoniae, son-killer bacterium of Nasonia vitripennis, reveals genes associated with virulence and symbiosis.</title>
        <authorList>
            <person name="Wilkes T."/>
            <person name="Darby A.C."/>
            <person name="Choi J."/>
            <person name="Colborne J.K."/>
            <person name="Werren J.H."/>
            <person name="Hurst G.D.D."/>
        </authorList>
    </citation>
    <scope>NUCLEOTIDE SEQUENCE</scope>
</reference>
<keyword evidence="8 12" id="KW-0342">GTP-binding</keyword>
<feature type="binding site" evidence="12">
    <location>
        <position position="180"/>
    </location>
    <ligand>
        <name>GTP</name>
        <dbReference type="ChEBI" id="CHEBI:37565"/>
    </ligand>
</feature>
<feature type="binding site" evidence="12">
    <location>
        <position position="214"/>
    </location>
    <ligand>
        <name>S-adenosyl-L-methionine</name>
        <dbReference type="ChEBI" id="CHEBI:59789"/>
    </ligand>
</feature>
<dbReference type="Gene3D" id="3.20.20.70">
    <property type="entry name" value="Aldolase class I"/>
    <property type="match status" value="1"/>
</dbReference>
<dbReference type="SFLD" id="SFLDG01067">
    <property type="entry name" value="SPASM/twitch_domain_containing"/>
    <property type="match status" value="1"/>
</dbReference>
<comment type="similarity">
    <text evidence="12">Belongs to the radical SAM superfamily. MoaA family.</text>
</comment>
<dbReference type="FunFam" id="3.20.20.70:FF:000057">
    <property type="entry name" value="GTP 3',8-cyclase"/>
    <property type="match status" value="1"/>
</dbReference>
<comment type="function">
    <text evidence="12">Catalyzes the cyclization of GTP to (8S)-3',8-cyclo-7,8-dihydroguanosine 5'-triphosphate.</text>
</comment>
<keyword evidence="4 12" id="KW-0479">Metal-binding</keyword>
<evidence type="ECO:0000256" key="11">
    <source>
        <dbReference type="ARBA" id="ARBA00048697"/>
    </source>
</evidence>
<dbReference type="InterPro" id="IPR013483">
    <property type="entry name" value="MoaA"/>
</dbReference>
<evidence type="ECO:0000256" key="3">
    <source>
        <dbReference type="ARBA" id="ARBA00022691"/>
    </source>
</evidence>
<evidence type="ECO:0000256" key="5">
    <source>
        <dbReference type="ARBA" id="ARBA00022741"/>
    </source>
</evidence>
<gene>
    <name evidence="12" type="primary">moaA</name>
    <name evidence="14" type="ORF">ARN_11330</name>
</gene>
<feature type="binding site" evidence="12">
    <location>
        <position position="52"/>
    </location>
    <ligand>
        <name>S-adenosyl-L-methionine</name>
        <dbReference type="ChEBI" id="CHEBI:59789"/>
    </ligand>
</feature>
<keyword evidence="10 12" id="KW-0456">Lyase</keyword>
<dbReference type="UniPathway" id="UPA00344"/>
<comment type="subunit">
    <text evidence="12">Monomer and homodimer.</text>
</comment>
<evidence type="ECO:0000256" key="7">
    <source>
        <dbReference type="ARBA" id="ARBA00023014"/>
    </source>
</evidence>
<feature type="binding site" evidence="12">
    <location>
        <position position="119"/>
    </location>
    <ligand>
        <name>GTP</name>
        <dbReference type="ChEBI" id="CHEBI:37565"/>
    </ligand>
</feature>
<dbReference type="SFLD" id="SFLDG01386">
    <property type="entry name" value="main_SPASM_domain-containing"/>
    <property type="match status" value="1"/>
</dbReference>
<dbReference type="InterPro" id="IPR007197">
    <property type="entry name" value="rSAM"/>
</dbReference>
<dbReference type="PANTHER" id="PTHR22960:SF28">
    <property type="entry name" value="GTP 3',8-CYCLASE"/>
    <property type="match status" value="1"/>
</dbReference>
<dbReference type="InterPro" id="IPR040064">
    <property type="entry name" value="MoaA-like"/>
</dbReference>
<feature type="binding site" evidence="12">
    <location>
        <position position="50"/>
    </location>
    <ligand>
        <name>[4Fe-4S] cluster</name>
        <dbReference type="ChEBI" id="CHEBI:49883"/>
        <label>1</label>
        <note>4Fe-4S-S-AdoMet</note>
    </ligand>
</feature>
<dbReference type="Pfam" id="PF04055">
    <property type="entry name" value="Radical_SAM"/>
    <property type="match status" value="1"/>
</dbReference>
<dbReference type="GO" id="GO:0006777">
    <property type="term" value="P:Mo-molybdopterin cofactor biosynthetic process"/>
    <property type="evidence" value="ECO:0007669"/>
    <property type="project" value="UniProtKB-UniRule"/>
</dbReference>
<evidence type="ECO:0000256" key="10">
    <source>
        <dbReference type="ARBA" id="ARBA00023239"/>
    </source>
</evidence>
<comment type="catalytic activity">
    <reaction evidence="11 12">
        <text>GTP + AH2 + S-adenosyl-L-methionine = (8S)-3',8-cyclo-7,8-dihydroguanosine 5'-triphosphate + 5'-deoxyadenosine + L-methionine + A + H(+)</text>
        <dbReference type="Rhea" id="RHEA:49576"/>
        <dbReference type="ChEBI" id="CHEBI:13193"/>
        <dbReference type="ChEBI" id="CHEBI:15378"/>
        <dbReference type="ChEBI" id="CHEBI:17319"/>
        <dbReference type="ChEBI" id="CHEBI:17499"/>
        <dbReference type="ChEBI" id="CHEBI:37565"/>
        <dbReference type="ChEBI" id="CHEBI:57844"/>
        <dbReference type="ChEBI" id="CHEBI:59789"/>
        <dbReference type="ChEBI" id="CHEBI:131766"/>
        <dbReference type="EC" id="4.1.99.22"/>
    </reaction>
</comment>
<dbReference type="SFLD" id="SFLDG01383">
    <property type="entry name" value="cyclic_pyranopterin_phosphate"/>
    <property type="match status" value="1"/>
</dbReference>
<dbReference type="CDD" id="cd01335">
    <property type="entry name" value="Radical_SAM"/>
    <property type="match status" value="1"/>
</dbReference>
<dbReference type="SMART" id="SM00729">
    <property type="entry name" value="Elp3"/>
    <property type="match status" value="1"/>
</dbReference>
<feature type="binding site" evidence="12">
    <location>
        <position position="143"/>
    </location>
    <ligand>
        <name>S-adenosyl-L-methionine</name>
        <dbReference type="ChEBI" id="CHEBI:59789"/>
    </ligand>
</feature>
<dbReference type="InterPro" id="IPR006638">
    <property type="entry name" value="Elp3/MiaA/NifB-like_rSAM"/>
</dbReference>
<dbReference type="InterPro" id="IPR000385">
    <property type="entry name" value="MoaA_NifB_PqqE_Fe-S-bd_CS"/>
</dbReference>
<feature type="binding site" evidence="12">
    <location>
        <position position="46"/>
    </location>
    <ligand>
        <name>[4Fe-4S] cluster</name>
        <dbReference type="ChEBI" id="CHEBI:49883"/>
        <label>1</label>
        <note>4Fe-4S-S-AdoMet</note>
    </ligand>
</feature>
<dbReference type="GO" id="GO:1904047">
    <property type="term" value="F:S-adenosyl-L-methionine binding"/>
    <property type="evidence" value="ECO:0007669"/>
    <property type="project" value="UniProtKB-UniRule"/>
</dbReference>
<accession>D2TYC6</accession>
<evidence type="ECO:0000256" key="1">
    <source>
        <dbReference type="ARBA" id="ARBA00012167"/>
    </source>
</evidence>